<dbReference type="GO" id="GO:0009279">
    <property type="term" value="C:cell outer membrane"/>
    <property type="evidence" value="ECO:0007669"/>
    <property type="project" value="UniProtKB-SubCell"/>
</dbReference>
<evidence type="ECO:0000256" key="4">
    <source>
        <dbReference type="ARBA" id="ARBA00022452"/>
    </source>
</evidence>
<keyword evidence="10" id="KW-1185">Reference proteome</keyword>
<dbReference type="AlphaFoldDB" id="A0A9X1FU48"/>
<evidence type="ECO:0000256" key="1">
    <source>
        <dbReference type="ARBA" id="ARBA00004442"/>
    </source>
</evidence>
<organism evidence="9 10">
    <name type="scientific">Roseobacter insulae</name>
    <dbReference type="NCBI Taxonomy" id="2859783"/>
    <lineage>
        <taxon>Bacteria</taxon>
        <taxon>Pseudomonadati</taxon>
        <taxon>Pseudomonadota</taxon>
        <taxon>Alphaproteobacteria</taxon>
        <taxon>Rhodobacterales</taxon>
        <taxon>Roseobacteraceae</taxon>
        <taxon>Roseobacter</taxon>
    </lineage>
</organism>
<protein>
    <submittedName>
        <fullName evidence="9">TolC family outer membrane protein</fullName>
    </submittedName>
</protein>
<comment type="subcellular location">
    <subcellularLocation>
        <location evidence="1">Cell outer membrane</location>
    </subcellularLocation>
</comment>
<keyword evidence="4" id="KW-1134">Transmembrane beta strand</keyword>
<proteinExistence type="inferred from homology"/>
<dbReference type="PANTHER" id="PTHR30026:SF22">
    <property type="entry name" value="OUTER MEMBRANE EFFLUX PROTEIN"/>
    <property type="match status" value="1"/>
</dbReference>
<evidence type="ECO:0000256" key="3">
    <source>
        <dbReference type="ARBA" id="ARBA00022448"/>
    </source>
</evidence>
<keyword evidence="6" id="KW-0472">Membrane</keyword>
<feature type="coiled-coil region" evidence="8">
    <location>
        <begin position="167"/>
        <end position="225"/>
    </location>
</feature>
<keyword evidence="8" id="KW-0175">Coiled coil</keyword>
<dbReference type="NCBIfam" id="TIGR01844">
    <property type="entry name" value="type_I_sec_TolC"/>
    <property type="match status" value="1"/>
</dbReference>
<dbReference type="InterPro" id="IPR003423">
    <property type="entry name" value="OMP_efflux"/>
</dbReference>
<dbReference type="RefSeq" id="WP_219502055.1">
    <property type="nucleotide sequence ID" value="NZ_JAHXDN010000002.1"/>
</dbReference>
<evidence type="ECO:0000256" key="7">
    <source>
        <dbReference type="ARBA" id="ARBA00023237"/>
    </source>
</evidence>
<dbReference type="Proteomes" id="UP001138661">
    <property type="component" value="Unassembled WGS sequence"/>
</dbReference>
<comment type="similarity">
    <text evidence="2">Belongs to the outer membrane factor (OMF) (TC 1.B.17) family.</text>
</comment>
<dbReference type="GO" id="GO:0015288">
    <property type="term" value="F:porin activity"/>
    <property type="evidence" value="ECO:0007669"/>
    <property type="project" value="TreeGrafter"/>
</dbReference>
<sequence>MAAMNKKSGLRRLLRGVAMSAGFAVVFAGQGVRAETLADALVGAYKTSGLLDQNRALLRAADEDVASAVAALRPILNYSASVGRDFGDRRSVQSTGLPTTTNLESTTGTLGLAASLLLYDGGATKLGTEAAKETVLATRQQLISIEQSVLLRAVSAYLNVVSTREFVALRQNNLRLLTQELRAAQDRFEVGEVTRTDVAQAEASLAEARSGLATAQGDLQQAIEEYRNVVGRTPGQLSPPPSLPRIDANVENARAVAVQTHPDLRAAQHQVAVAELNILRAKAALNPTLSAVGSLNVTEDFGSSNFTRSGTVGIELTGPIYRGGALSSAIRSAMASRDAQRGNLLEVRRTVSQNVGNAYAALTAQRASLQASEERIRAARIAFEGVREEATLGARTTLDVLDAEQELLDAETSRISAQSNVYVAAYTVLQATGRLTARDLSLGVQIYDPNAYYDLVKDAPVPSSAQGQKLDRVLRSLQKQ</sequence>
<keyword evidence="7" id="KW-0998">Cell outer membrane</keyword>
<keyword evidence="5" id="KW-0812">Transmembrane</keyword>
<dbReference type="PANTHER" id="PTHR30026">
    <property type="entry name" value="OUTER MEMBRANE PROTEIN TOLC"/>
    <property type="match status" value="1"/>
</dbReference>
<reference evidence="9" key="1">
    <citation type="submission" date="2021-07" db="EMBL/GenBank/DDBJ databases">
        <title>Roseobacter insulae sp. nov., isolated from a tidal flat.</title>
        <authorList>
            <person name="Park S."/>
            <person name="Yoon J.-H."/>
        </authorList>
    </citation>
    <scope>NUCLEOTIDE SEQUENCE</scope>
    <source>
        <strain evidence="9">YSTF-M11</strain>
    </source>
</reference>
<dbReference type="Pfam" id="PF02321">
    <property type="entry name" value="OEP"/>
    <property type="match status" value="2"/>
</dbReference>
<dbReference type="InterPro" id="IPR051906">
    <property type="entry name" value="TolC-like"/>
</dbReference>
<dbReference type="GO" id="GO:0015562">
    <property type="term" value="F:efflux transmembrane transporter activity"/>
    <property type="evidence" value="ECO:0007669"/>
    <property type="project" value="InterPro"/>
</dbReference>
<accession>A0A9X1FU48</accession>
<evidence type="ECO:0000256" key="2">
    <source>
        <dbReference type="ARBA" id="ARBA00007613"/>
    </source>
</evidence>
<comment type="caution">
    <text evidence="9">The sequence shown here is derived from an EMBL/GenBank/DDBJ whole genome shotgun (WGS) entry which is preliminary data.</text>
</comment>
<dbReference type="GO" id="GO:1990281">
    <property type="term" value="C:efflux pump complex"/>
    <property type="evidence" value="ECO:0007669"/>
    <property type="project" value="TreeGrafter"/>
</dbReference>
<dbReference type="EMBL" id="JAHXDN010000002">
    <property type="protein sequence ID" value="MBW4707692.1"/>
    <property type="molecule type" value="Genomic_DNA"/>
</dbReference>
<evidence type="ECO:0000256" key="5">
    <source>
        <dbReference type="ARBA" id="ARBA00022692"/>
    </source>
</evidence>
<dbReference type="InterPro" id="IPR010130">
    <property type="entry name" value="T1SS_OMP_TolC"/>
</dbReference>
<evidence type="ECO:0000256" key="6">
    <source>
        <dbReference type="ARBA" id="ARBA00023136"/>
    </source>
</evidence>
<evidence type="ECO:0000313" key="9">
    <source>
        <dbReference type="EMBL" id="MBW4707692.1"/>
    </source>
</evidence>
<evidence type="ECO:0000313" key="10">
    <source>
        <dbReference type="Proteomes" id="UP001138661"/>
    </source>
</evidence>
<gene>
    <name evidence="9" type="ORF">KX928_07825</name>
</gene>
<evidence type="ECO:0000256" key="8">
    <source>
        <dbReference type="SAM" id="Coils"/>
    </source>
</evidence>
<name>A0A9X1FU48_9RHOB</name>
<keyword evidence="3" id="KW-0813">Transport</keyword>